<accession>A0ACA9RYU8</accession>
<feature type="non-terminal residue" evidence="1">
    <location>
        <position position="1"/>
    </location>
</feature>
<proteinExistence type="predicted"/>
<keyword evidence="2" id="KW-1185">Reference proteome</keyword>
<name>A0ACA9RYU8_9GLOM</name>
<sequence length="98" mass="11481">ICSKCESWFKTLQQAYALKICQKTCLTSWHWDVNAARNIRNVFKYMCDNNGEILEAFQSLKYFNVSYTGYPPNHSGELLSSRWVDSLESNDSNLMKLW</sequence>
<reference evidence="1" key="1">
    <citation type="submission" date="2021-06" db="EMBL/GenBank/DDBJ databases">
        <authorList>
            <person name="Kallberg Y."/>
            <person name="Tangrot J."/>
            <person name="Rosling A."/>
        </authorList>
    </citation>
    <scope>NUCLEOTIDE SEQUENCE</scope>
    <source>
        <strain evidence="1">MA461A</strain>
    </source>
</reference>
<evidence type="ECO:0000313" key="1">
    <source>
        <dbReference type="EMBL" id="CAG8817208.1"/>
    </source>
</evidence>
<dbReference type="EMBL" id="CAJVQC010079548">
    <property type="protein sequence ID" value="CAG8817208.1"/>
    <property type="molecule type" value="Genomic_DNA"/>
</dbReference>
<protein>
    <submittedName>
        <fullName evidence="1">12292_t:CDS:1</fullName>
    </submittedName>
</protein>
<comment type="caution">
    <text evidence="1">The sequence shown here is derived from an EMBL/GenBank/DDBJ whole genome shotgun (WGS) entry which is preliminary data.</text>
</comment>
<gene>
    <name evidence="1" type="ORF">RPERSI_LOCUS24627</name>
</gene>
<dbReference type="Proteomes" id="UP000789920">
    <property type="component" value="Unassembled WGS sequence"/>
</dbReference>
<evidence type="ECO:0000313" key="2">
    <source>
        <dbReference type="Proteomes" id="UP000789920"/>
    </source>
</evidence>
<organism evidence="1 2">
    <name type="scientific">Racocetra persica</name>
    <dbReference type="NCBI Taxonomy" id="160502"/>
    <lineage>
        <taxon>Eukaryota</taxon>
        <taxon>Fungi</taxon>
        <taxon>Fungi incertae sedis</taxon>
        <taxon>Mucoromycota</taxon>
        <taxon>Glomeromycotina</taxon>
        <taxon>Glomeromycetes</taxon>
        <taxon>Diversisporales</taxon>
        <taxon>Gigasporaceae</taxon>
        <taxon>Racocetra</taxon>
    </lineage>
</organism>